<comment type="cofactor">
    <cofactor evidence="1">
        <name>pyridoxal 5'-phosphate</name>
        <dbReference type="ChEBI" id="CHEBI:597326"/>
    </cofactor>
</comment>
<evidence type="ECO:0000256" key="1">
    <source>
        <dbReference type="ARBA" id="ARBA00001933"/>
    </source>
</evidence>
<evidence type="ECO:0000259" key="4">
    <source>
        <dbReference type="SMART" id="SM01005"/>
    </source>
</evidence>
<dbReference type="HAMAP" id="MF_01201">
    <property type="entry name" value="Ala_racemase"/>
    <property type="match status" value="1"/>
</dbReference>
<dbReference type="InterPro" id="IPR020622">
    <property type="entry name" value="Ala_racemase_pyridoxalP-BS"/>
</dbReference>
<evidence type="ECO:0000313" key="5">
    <source>
        <dbReference type="EMBL" id="CAB4875019.1"/>
    </source>
</evidence>
<dbReference type="SMART" id="SM01005">
    <property type="entry name" value="Ala_racemase_C"/>
    <property type="match status" value="1"/>
</dbReference>
<evidence type="ECO:0000256" key="2">
    <source>
        <dbReference type="ARBA" id="ARBA00022898"/>
    </source>
</evidence>
<dbReference type="EMBL" id="CAFBLW010000033">
    <property type="protein sequence ID" value="CAB4875019.1"/>
    <property type="molecule type" value="Genomic_DNA"/>
</dbReference>
<dbReference type="NCBIfam" id="TIGR00492">
    <property type="entry name" value="alr"/>
    <property type="match status" value="1"/>
</dbReference>
<dbReference type="PROSITE" id="PS00395">
    <property type="entry name" value="ALANINE_RACEMASE"/>
    <property type="match status" value="1"/>
</dbReference>
<dbReference type="InterPro" id="IPR029066">
    <property type="entry name" value="PLP-binding_barrel"/>
</dbReference>
<dbReference type="GO" id="GO:0009252">
    <property type="term" value="P:peptidoglycan biosynthetic process"/>
    <property type="evidence" value="ECO:0007669"/>
    <property type="project" value="TreeGrafter"/>
</dbReference>
<dbReference type="GO" id="GO:0008784">
    <property type="term" value="F:alanine racemase activity"/>
    <property type="evidence" value="ECO:0007669"/>
    <property type="project" value="InterPro"/>
</dbReference>
<dbReference type="GO" id="GO:0005829">
    <property type="term" value="C:cytosol"/>
    <property type="evidence" value="ECO:0007669"/>
    <property type="project" value="TreeGrafter"/>
</dbReference>
<dbReference type="FunFam" id="3.20.20.10:FF:000002">
    <property type="entry name" value="Alanine racemase"/>
    <property type="match status" value="1"/>
</dbReference>
<dbReference type="SUPFAM" id="SSF51419">
    <property type="entry name" value="PLP-binding barrel"/>
    <property type="match status" value="1"/>
</dbReference>
<evidence type="ECO:0000256" key="3">
    <source>
        <dbReference type="ARBA" id="ARBA00023235"/>
    </source>
</evidence>
<name>A0A6J7E3B0_9ZZZZ</name>
<gene>
    <name evidence="5" type="ORF">UFOPK3461_00553</name>
</gene>
<dbReference type="SUPFAM" id="SSF50621">
    <property type="entry name" value="Alanine racemase C-terminal domain-like"/>
    <property type="match status" value="1"/>
</dbReference>
<keyword evidence="3" id="KW-0413">Isomerase</keyword>
<organism evidence="5">
    <name type="scientific">freshwater metagenome</name>
    <dbReference type="NCBI Taxonomy" id="449393"/>
    <lineage>
        <taxon>unclassified sequences</taxon>
        <taxon>metagenomes</taxon>
        <taxon>ecological metagenomes</taxon>
    </lineage>
</organism>
<dbReference type="Pfam" id="PF01168">
    <property type="entry name" value="Ala_racemase_N"/>
    <property type="match status" value="1"/>
</dbReference>
<dbReference type="Pfam" id="PF00842">
    <property type="entry name" value="Ala_racemase_C"/>
    <property type="match status" value="1"/>
</dbReference>
<dbReference type="GO" id="GO:0030170">
    <property type="term" value="F:pyridoxal phosphate binding"/>
    <property type="evidence" value="ECO:0007669"/>
    <property type="project" value="TreeGrafter"/>
</dbReference>
<dbReference type="CDD" id="cd00430">
    <property type="entry name" value="PLPDE_III_AR"/>
    <property type="match status" value="1"/>
</dbReference>
<dbReference type="AlphaFoldDB" id="A0A6J7E3B0"/>
<dbReference type="GO" id="GO:0030632">
    <property type="term" value="P:D-alanine biosynthetic process"/>
    <property type="evidence" value="ECO:0007669"/>
    <property type="project" value="TreeGrafter"/>
</dbReference>
<feature type="domain" description="Alanine racemase C-terminal" evidence="4">
    <location>
        <begin position="234"/>
        <end position="361"/>
    </location>
</feature>
<dbReference type="InterPro" id="IPR009006">
    <property type="entry name" value="Ala_racemase/Decarboxylase_C"/>
</dbReference>
<proteinExistence type="inferred from homology"/>
<accession>A0A6J7E3B0</accession>
<protein>
    <submittedName>
        <fullName evidence="5">Unannotated protein</fullName>
    </submittedName>
</protein>
<dbReference type="Gene3D" id="3.20.20.10">
    <property type="entry name" value="Alanine racemase"/>
    <property type="match status" value="1"/>
</dbReference>
<reference evidence="5" key="1">
    <citation type="submission" date="2020-05" db="EMBL/GenBank/DDBJ databases">
        <authorList>
            <person name="Chiriac C."/>
            <person name="Salcher M."/>
            <person name="Ghai R."/>
            <person name="Kavagutti S V."/>
        </authorList>
    </citation>
    <scope>NUCLEOTIDE SEQUENCE</scope>
</reference>
<dbReference type="PANTHER" id="PTHR30511:SF0">
    <property type="entry name" value="ALANINE RACEMASE, CATABOLIC-RELATED"/>
    <property type="match status" value="1"/>
</dbReference>
<dbReference type="InterPro" id="IPR011079">
    <property type="entry name" value="Ala_racemase_C"/>
</dbReference>
<dbReference type="PANTHER" id="PTHR30511">
    <property type="entry name" value="ALANINE RACEMASE"/>
    <property type="match status" value="1"/>
</dbReference>
<dbReference type="InterPro" id="IPR001608">
    <property type="entry name" value="Ala_racemase_N"/>
</dbReference>
<dbReference type="PRINTS" id="PR00992">
    <property type="entry name" value="ALARACEMASE"/>
</dbReference>
<sequence length="365" mass="38803">MRAEARVDLLSITKNVEHLKKISGVELLAVVKADAYGHGLVEVAQAAIKGGATWLGVALLEEAVALRDAGIKVPILAWLVQPGSDFATAVSKDIDVAVASIKALQEISTVGGNPRIHIEVDTGMSRGGFLDEWSELLKSDLSKVEVVGVFSHFARADEPAELQNREQLQNFKKAVLDLEKIGINPPIKHLSNSAATIKDAQSAFNMVRTGIAMYGLSPDFQSLGSSKELGLKPAMQLRAALYLVKDVPAGASVGYGATYVTKTATKLGVVAMGYADGIPRVAHGAGVMFAGKRAPIVGRVSMDQFVVDLGADSKANSGDWVTIFGDGSHGEYTADEWGAASQSICYEIVTRIGPRVPRTYQSHVY</sequence>
<dbReference type="InterPro" id="IPR000821">
    <property type="entry name" value="Ala_racemase"/>
</dbReference>
<dbReference type="Gene3D" id="2.40.37.10">
    <property type="entry name" value="Lyase, Ornithine Decarboxylase, Chain A, domain 1"/>
    <property type="match status" value="1"/>
</dbReference>
<keyword evidence="2" id="KW-0663">Pyridoxal phosphate</keyword>